<keyword evidence="2" id="KW-0812">Transmembrane</keyword>
<dbReference type="Proteomes" id="UP000087171">
    <property type="component" value="Chromosome Ca8"/>
</dbReference>
<keyword evidence="3" id="KW-1185">Reference proteome</keyword>
<dbReference type="PaxDb" id="3827-XP_004512788.1"/>
<organism evidence="3 4">
    <name type="scientific">Cicer arietinum</name>
    <name type="common">Chickpea</name>
    <name type="synonym">Garbanzo</name>
    <dbReference type="NCBI Taxonomy" id="3827"/>
    <lineage>
        <taxon>Eukaryota</taxon>
        <taxon>Viridiplantae</taxon>
        <taxon>Streptophyta</taxon>
        <taxon>Embryophyta</taxon>
        <taxon>Tracheophyta</taxon>
        <taxon>Spermatophyta</taxon>
        <taxon>Magnoliopsida</taxon>
        <taxon>eudicotyledons</taxon>
        <taxon>Gunneridae</taxon>
        <taxon>Pentapetalae</taxon>
        <taxon>rosids</taxon>
        <taxon>fabids</taxon>
        <taxon>Fabales</taxon>
        <taxon>Fabaceae</taxon>
        <taxon>Papilionoideae</taxon>
        <taxon>50 kb inversion clade</taxon>
        <taxon>NPAAA clade</taxon>
        <taxon>Hologalegina</taxon>
        <taxon>IRL clade</taxon>
        <taxon>Cicereae</taxon>
        <taxon>Cicer</taxon>
    </lineage>
</organism>
<keyword evidence="2" id="KW-1133">Transmembrane helix</keyword>
<feature type="region of interest" description="Disordered" evidence="1">
    <location>
        <begin position="33"/>
        <end position="83"/>
    </location>
</feature>
<reference evidence="4" key="2">
    <citation type="submission" date="2025-08" db="UniProtKB">
        <authorList>
            <consortium name="RefSeq"/>
        </authorList>
    </citation>
    <scope>IDENTIFICATION</scope>
    <source>
        <tissue evidence="4">Etiolated seedlings</tissue>
    </source>
</reference>
<evidence type="ECO:0000256" key="2">
    <source>
        <dbReference type="SAM" id="Phobius"/>
    </source>
</evidence>
<feature type="transmembrane region" description="Helical" evidence="2">
    <location>
        <begin position="179"/>
        <end position="203"/>
    </location>
</feature>
<name>A0A1S3EGZ9_CICAR</name>
<gene>
    <name evidence="4" type="primary">LOC101507253</name>
</gene>
<proteinExistence type="predicted"/>
<evidence type="ECO:0000256" key="1">
    <source>
        <dbReference type="SAM" id="MobiDB-lite"/>
    </source>
</evidence>
<reference evidence="3" key="1">
    <citation type="journal article" date="2013" name="Nat. Biotechnol.">
        <title>Draft genome sequence of chickpea (Cicer arietinum) provides a resource for trait improvement.</title>
        <authorList>
            <person name="Varshney R.K."/>
            <person name="Song C."/>
            <person name="Saxena R.K."/>
            <person name="Azam S."/>
            <person name="Yu S."/>
            <person name="Sharpe A.G."/>
            <person name="Cannon S."/>
            <person name="Baek J."/>
            <person name="Rosen B.D."/>
            <person name="Tar'an B."/>
            <person name="Millan T."/>
            <person name="Zhang X."/>
            <person name="Ramsay L.D."/>
            <person name="Iwata A."/>
            <person name="Wang Y."/>
            <person name="Nelson W."/>
            <person name="Farmer A.D."/>
            <person name="Gaur P.M."/>
            <person name="Soderlund C."/>
            <person name="Penmetsa R.V."/>
            <person name="Xu C."/>
            <person name="Bharti A.K."/>
            <person name="He W."/>
            <person name="Winter P."/>
            <person name="Zhao S."/>
            <person name="Hane J.K."/>
            <person name="Carrasquilla-Garcia N."/>
            <person name="Condie J.A."/>
            <person name="Upadhyaya H.D."/>
            <person name="Luo M.C."/>
            <person name="Thudi M."/>
            <person name="Gowda C.L."/>
            <person name="Singh N.P."/>
            <person name="Lichtenzveig J."/>
            <person name="Gali K.K."/>
            <person name="Rubio J."/>
            <person name="Nadarajan N."/>
            <person name="Dolezel J."/>
            <person name="Bansal K.C."/>
            <person name="Xu X."/>
            <person name="Edwards D."/>
            <person name="Zhang G."/>
            <person name="Kahl G."/>
            <person name="Gil J."/>
            <person name="Singh K.B."/>
            <person name="Datta S.K."/>
            <person name="Jackson S.A."/>
            <person name="Wang J."/>
            <person name="Cook D.R."/>
        </authorList>
    </citation>
    <scope>NUCLEOTIDE SEQUENCE [LARGE SCALE GENOMIC DNA]</scope>
    <source>
        <strain evidence="3">cv. CDC Frontier</strain>
    </source>
</reference>
<evidence type="ECO:0000313" key="4">
    <source>
        <dbReference type="RefSeq" id="XP_012574693.1"/>
    </source>
</evidence>
<dbReference type="OrthoDB" id="1694816at2759"/>
<accession>A0A1S3EGZ9</accession>
<keyword evidence="2" id="KW-0472">Membrane</keyword>
<evidence type="ECO:0000313" key="3">
    <source>
        <dbReference type="Proteomes" id="UP000087171"/>
    </source>
</evidence>
<dbReference type="RefSeq" id="XP_012574693.1">
    <property type="nucleotide sequence ID" value="XM_012719239.1"/>
</dbReference>
<dbReference type="AlphaFoldDB" id="A0A1S3EGZ9"/>
<dbReference type="CDD" id="cd22744">
    <property type="entry name" value="OTU"/>
    <property type="match status" value="1"/>
</dbReference>
<protein>
    <submittedName>
        <fullName evidence="4">Uncharacterized protein LOC101507253</fullName>
    </submittedName>
</protein>
<sequence>MSTEMNALWKHFRSLDVIGKRVLKSKVRELAFPSTSSMCPPPEKVKTKGRVKKSKDIGFQPSQSKKIQASQSKKQTSQSSHSSKNLLLRQFPDIIQPYIDDIFDVAADGNCGFCAIALLLGFGEECWSLVRKRLDQEIVSHVTPYDRLFTGRIKKVRDSLMISGLGVQPMDKWLSIPDMGYVIATTYNIILVTFGLTFSMTFFPMRGSHSGSTKNDRICCIGFVNGNHWVPLKMKDGFPMPDIAPGWKQYRTNEATSWAIAYTGRLQHWGYLLGRLSRVTQNPPTEPVDAMSLDEP</sequence>
<feature type="compositionally biased region" description="Low complexity" evidence="1">
    <location>
        <begin position="62"/>
        <end position="83"/>
    </location>
</feature>